<gene>
    <name evidence="4" type="ORF">FB567DRAFT_456901</name>
</gene>
<evidence type="ECO:0000313" key="5">
    <source>
        <dbReference type="Proteomes" id="UP000813461"/>
    </source>
</evidence>
<dbReference type="Pfam" id="PF12796">
    <property type="entry name" value="Ank_2"/>
    <property type="match status" value="1"/>
</dbReference>
<evidence type="ECO:0000256" key="2">
    <source>
        <dbReference type="ARBA" id="ARBA00023043"/>
    </source>
</evidence>
<evidence type="ECO:0000256" key="3">
    <source>
        <dbReference type="PROSITE-ProRule" id="PRU00023"/>
    </source>
</evidence>
<dbReference type="PANTHER" id="PTHR24180:SF45">
    <property type="entry name" value="POLY [ADP-RIBOSE] POLYMERASE TANKYRASE"/>
    <property type="match status" value="1"/>
</dbReference>
<feature type="repeat" description="ANK" evidence="3">
    <location>
        <begin position="294"/>
        <end position="326"/>
    </location>
</feature>
<dbReference type="PANTHER" id="PTHR24180">
    <property type="entry name" value="CYCLIN-DEPENDENT KINASE INHIBITOR 2C-RELATED"/>
    <property type="match status" value="1"/>
</dbReference>
<dbReference type="PROSITE" id="PS50297">
    <property type="entry name" value="ANK_REP_REGION"/>
    <property type="match status" value="2"/>
</dbReference>
<dbReference type="InterPro" id="IPR036770">
    <property type="entry name" value="Ankyrin_rpt-contain_sf"/>
</dbReference>
<sequence length="427" mass="48504">MQILDLPLELLQEILFRSIQSRASVPPYIVAYLERCVVTESAGFDTAFAWIRTVAEYLSRADTDGRDMETFVRELCPLVVEKHSPLVARLWQEDSGHDAAHLETHTYVAAVMTNTTPVIEAWLAHGGQPNVESFYFGYTRTYAERFGDQYLLTAMMTHPWKDQTSQQKPRLYVFAGTVEAGRLDAARFAFNFNTIEYPWHFSRPKTRRRRDRPKELYYARHNEEWLATMHTPSKEVFDFLMEQRGLHCIDRHFGPEQWTFFLHHCASRGWQEMASIYLKLGASVDGRCEQDLATRPRPLIEACTQGHLGVVELLLEWGADVSAPALEIAAQHGHTDIVKILLSHGAEIGEAVHKAAAKGYRNILQILLDHGATIPGDQRLTAYAIEHEDERMFRTLLRSGSAGTLVDCVAYAEGRGLELMLDLLATT</sequence>
<dbReference type="AlphaFoldDB" id="A0A8K0QST2"/>
<proteinExistence type="predicted"/>
<evidence type="ECO:0000313" key="4">
    <source>
        <dbReference type="EMBL" id="KAH7069282.1"/>
    </source>
</evidence>
<dbReference type="PROSITE" id="PS50088">
    <property type="entry name" value="ANK_REPEAT"/>
    <property type="match status" value="2"/>
</dbReference>
<protein>
    <submittedName>
        <fullName evidence="4">Ankyrin repeat-containing domain protein</fullName>
    </submittedName>
</protein>
<organism evidence="4 5">
    <name type="scientific">Paraphoma chrysanthemicola</name>
    <dbReference type="NCBI Taxonomy" id="798071"/>
    <lineage>
        <taxon>Eukaryota</taxon>
        <taxon>Fungi</taxon>
        <taxon>Dikarya</taxon>
        <taxon>Ascomycota</taxon>
        <taxon>Pezizomycotina</taxon>
        <taxon>Dothideomycetes</taxon>
        <taxon>Pleosporomycetidae</taxon>
        <taxon>Pleosporales</taxon>
        <taxon>Pleosporineae</taxon>
        <taxon>Phaeosphaeriaceae</taxon>
        <taxon>Paraphoma</taxon>
    </lineage>
</organism>
<dbReference type="EMBL" id="JAGMVJ010000030">
    <property type="protein sequence ID" value="KAH7069282.1"/>
    <property type="molecule type" value="Genomic_DNA"/>
</dbReference>
<dbReference type="InterPro" id="IPR051637">
    <property type="entry name" value="Ank_repeat_dom-contain_49"/>
</dbReference>
<dbReference type="SUPFAM" id="SSF48403">
    <property type="entry name" value="Ankyrin repeat"/>
    <property type="match status" value="1"/>
</dbReference>
<name>A0A8K0QST2_9PLEO</name>
<reference evidence="4" key="1">
    <citation type="journal article" date="2021" name="Nat. Commun.">
        <title>Genetic determinants of endophytism in the Arabidopsis root mycobiome.</title>
        <authorList>
            <person name="Mesny F."/>
            <person name="Miyauchi S."/>
            <person name="Thiergart T."/>
            <person name="Pickel B."/>
            <person name="Atanasova L."/>
            <person name="Karlsson M."/>
            <person name="Huettel B."/>
            <person name="Barry K.W."/>
            <person name="Haridas S."/>
            <person name="Chen C."/>
            <person name="Bauer D."/>
            <person name="Andreopoulos W."/>
            <person name="Pangilinan J."/>
            <person name="LaButti K."/>
            <person name="Riley R."/>
            <person name="Lipzen A."/>
            <person name="Clum A."/>
            <person name="Drula E."/>
            <person name="Henrissat B."/>
            <person name="Kohler A."/>
            <person name="Grigoriev I.V."/>
            <person name="Martin F.M."/>
            <person name="Hacquard S."/>
        </authorList>
    </citation>
    <scope>NUCLEOTIDE SEQUENCE</scope>
    <source>
        <strain evidence="4">MPI-SDFR-AT-0120</strain>
    </source>
</reference>
<feature type="repeat" description="ANK" evidence="3">
    <location>
        <begin position="321"/>
        <end position="348"/>
    </location>
</feature>
<dbReference type="Pfam" id="PF00023">
    <property type="entry name" value="Ank"/>
    <property type="match status" value="1"/>
</dbReference>
<keyword evidence="5" id="KW-1185">Reference proteome</keyword>
<dbReference type="Proteomes" id="UP000813461">
    <property type="component" value="Unassembled WGS sequence"/>
</dbReference>
<comment type="caution">
    <text evidence="4">The sequence shown here is derived from an EMBL/GenBank/DDBJ whole genome shotgun (WGS) entry which is preliminary data.</text>
</comment>
<dbReference type="InterPro" id="IPR002110">
    <property type="entry name" value="Ankyrin_rpt"/>
</dbReference>
<dbReference type="OrthoDB" id="4772757at2759"/>
<dbReference type="Gene3D" id="1.25.40.20">
    <property type="entry name" value="Ankyrin repeat-containing domain"/>
    <property type="match status" value="1"/>
</dbReference>
<keyword evidence="2 3" id="KW-0040">ANK repeat</keyword>
<accession>A0A8K0QST2</accession>
<keyword evidence="1" id="KW-0677">Repeat</keyword>
<dbReference type="SMART" id="SM00248">
    <property type="entry name" value="ANK"/>
    <property type="match status" value="3"/>
</dbReference>
<evidence type="ECO:0000256" key="1">
    <source>
        <dbReference type="ARBA" id="ARBA00022737"/>
    </source>
</evidence>